<protein>
    <submittedName>
        <fullName evidence="6">LysR family transcriptional regulator</fullName>
    </submittedName>
</protein>
<evidence type="ECO:0000256" key="3">
    <source>
        <dbReference type="ARBA" id="ARBA00023125"/>
    </source>
</evidence>
<dbReference type="RefSeq" id="WP_062955163.1">
    <property type="nucleotide sequence ID" value="NZ_JPWB01000003.1"/>
</dbReference>
<dbReference type="InterPro" id="IPR000847">
    <property type="entry name" value="LysR_HTH_N"/>
</dbReference>
<dbReference type="InterPro" id="IPR036388">
    <property type="entry name" value="WH-like_DNA-bd_sf"/>
</dbReference>
<evidence type="ECO:0000313" key="6">
    <source>
        <dbReference type="EMBL" id="RCK22859.1"/>
    </source>
</evidence>
<name>A0A367VCY1_9PROT</name>
<dbReference type="AlphaFoldDB" id="A0A367VCY1"/>
<dbReference type="InterPro" id="IPR058163">
    <property type="entry name" value="LysR-type_TF_proteobact-type"/>
</dbReference>
<dbReference type="GO" id="GO:0043565">
    <property type="term" value="F:sequence-specific DNA binding"/>
    <property type="evidence" value="ECO:0007669"/>
    <property type="project" value="TreeGrafter"/>
</dbReference>
<dbReference type="FunFam" id="1.10.10.10:FF:000001">
    <property type="entry name" value="LysR family transcriptional regulator"/>
    <property type="match status" value="1"/>
</dbReference>
<dbReference type="Pfam" id="PF00126">
    <property type="entry name" value="HTH_1"/>
    <property type="match status" value="1"/>
</dbReference>
<evidence type="ECO:0000256" key="2">
    <source>
        <dbReference type="ARBA" id="ARBA00023015"/>
    </source>
</evidence>
<dbReference type="PANTHER" id="PTHR30537">
    <property type="entry name" value="HTH-TYPE TRANSCRIPTIONAL REGULATOR"/>
    <property type="match status" value="1"/>
</dbReference>
<evidence type="ECO:0000256" key="4">
    <source>
        <dbReference type="ARBA" id="ARBA00023163"/>
    </source>
</evidence>
<dbReference type="Gene3D" id="3.40.190.290">
    <property type="match status" value="1"/>
</dbReference>
<dbReference type="Proteomes" id="UP000253061">
    <property type="component" value="Unassembled WGS sequence"/>
</dbReference>
<dbReference type="SUPFAM" id="SSF53850">
    <property type="entry name" value="Periplasmic binding protein-like II"/>
    <property type="match status" value="1"/>
</dbReference>
<reference evidence="6 7" key="1">
    <citation type="submission" date="2014-07" db="EMBL/GenBank/DDBJ databases">
        <title>Draft genome sequence of Thalassospira profundimaris R8-17.</title>
        <authorList>
            <person name="Lai Q."/>
            <person name="Shao Z."/>
        </authorList>
    </citation>
    <scope>NUCLEOTIDE SEQUENCE [LARGE SCALE GENOMIC DNA]</scope>
    <source>
        <strain evidence="6 7">R8-17</strain>
    </source>
</reference>
<dbReference type="Gene3D" id="1.10.10.10">
    <property type="entry name" value="Winged helix-like DNA-binding domain superfamily/Winged helix DNA-binding domain"/>
    <property type="match status" value="1"/>
</dbReference>
<proteinExistence type="inferred from homology"/>
<gene>
    <name evidence="6" type="ORF">TH6_07325</name>
</gene>
<dbReference type="CDD" id="cd08422">
    <property type="entry name" value="PBP2_CrgA_like"/>
    <property type="match status" value="1"/>
</dbReference>
<evidence type="ECO:0000259" key="5">
    <source>
        <dbReference type="PROSITE" id="PS50931"/>
    </source>
</evidence>
<dbReference type="Pfam" id="PF03466">
    <property type="entry name" value="LysR_substrate"/>
    <property type="match status" value="1"/>
</dbReference>
<dbReference type="PROSITE" id="PS50931">
    <property type="entry name" value="HTH_LYSR"/>
    <property type="match status" value="1"/>
</dbReference>
<dbReference type="EMBL" id="JPWB01000003">
    <property type="protein sequence ID" value="RCK22859.1"/>
    <property type="molecule type" value="Genomic_DNA"/>
</dbReference>
<comment type="similarity">
    <text evidence="1">Belongs to the LysR transcriptional regulatory family.</text>
</comment>
<dbReference type="GO" id="GO:0006351">
    <property type="term" value="P:DNA-templated transcription"/>
    <property type="evidence" value="ECO:0007669"/>
    <property type="project" value="TreeGrafter"/>
</dbReference>
<accession>A0A367VCY1</accession>
<comment type="caution">
    <text evidence="6">The sequence shown here is derived from an EMBL/GenBank/DDBJ whole genome shotgun (WGS) entry which is preliminary data.</text>
</comment>
<dbReference type="InterPro" id="IPR005119">
    <property type="entry name" value="LysR_subst-bd"/>
</dbReference>
<evidence type="ECO:0000256" key="1">
    <source>
        <dbReference type="ARBA" id="ARBA00009437"/>
    </source>
</evidence>
<evidence type="ECO:0000313" key="7">
    <source>
        <dbReference type="Proteomes" id="UP000253061"/>
    </source>
</evidence>
<dbReference type="InterPro" id="IPR036390">
    <property type="entry name" value="WH_DNA-bd_sf"/>
</dbReference>
<dbReference type="PRINTS" id="PR00039">
    <property type="entry name" value="HTHLYSR"/>
</dbReference>
<sequence>MSALDEVRAMMMFAHVVEEGGFSAAARKMGLSRAAVSHQIRQLEAKLGAPLLRRSTRTFSLTDAGARYYDSCRTITLEAEAARKRVEELRDDPVGKISITSSVHLGNLRIVPILDRFRQAYPGVALDVHLSDEVVDLIGEGIDIGIRSGPLKSSDLKSFKLYQTRRIICASPNYLERAGAPETIDELADHEWVMYSRVPETLTMKCKGIEQKVRVNGNVRVDNATARLQFMRGGHGLSVVPLCDVQDEIDDRKLVWVLPDCSLPNLEIYAVFAAGVTRSAKIQSLLEFMRHEMRDIDISRNGA</sequence>
<dbReference type="SUPFAM" id="SSF46785">
    <property type="entry name" value="Winged helix' DNA-binding domain"/>
    <property type="match status" value="1"/>
</dbReference>
<keyword evidence="3" id="KW-0238">DNA-binding</keyword>
<keyword evidence="2" id="KW-0805">Transcription regulation</keyword>
<keyword evidence="4" id="KW-0804">Transcription</keyword>
<dbReference type="GO" id="GO:0003700">
    <property type="term" value="F:DNA-binding transcription factor activity"/>
    <property type="evidence" value="ECO:0007669"/>
    <property type="project" value="InterPro"/>
</dbReference>
<organism evidence="6 7">
    <name type="scientific">Thalassospira profundimaris</name>
    <dbReference type="NCBI Taxonomy" id="502049"/>
    <lineage>
        <taxon>Bacteria</taxon>
        <taxon>Pseudomonadati</taxon>
        <taxon>Pseudomonadota</taxon>
        <taxon>Alphaproteobacteria</taxon>
        <taxon>Rhodospirillales</taxon>
        <taxon>Thalassospiraceae</taxon>
        <taxon>Thalassospira</taxon>
    </lineage>
</organism>
<feature type="domain" description="HTH lysR-type" evidence="5">
    <location>
        <begin position="5"/>
        <end position="62"/>
    </location>
</feature>
<dbReference type="PANTHER" id="PTHR30537:SF5">
    <property type="entry name" value="HTH-TYPE TRANSCRIPTIONAL ACTIVATOR TTDR-RELATED"/>
    <property type="match status" value="1"/>
</dbReference>